<evidence type="ECO:0000256" key="1">
    <source>
        <dbReference type="ARBA" id="ARBA00022553"/>
    </source>
</evidence>
<keyword evidence="5" id="KW-1185">Reference proteome</keyword>
<dbReference type="SUPFAM" id="SSF52172">
    <property type="entry name" value="CheY-like"/>
    <property type="match status" value="1"/>
</dbReference>
<evidence type="ECO:0000256" key="2">
    <source>
        <dbReference type="PROSITE-ProRule" id="PRU00169"/>
    </source>
</evidence>
<dbReference type="Proteomes" id="UP000050277">
    <property type="component" value="Unassembled WGS sequence"/>
</dbReference>
<dbReference type="InterPro" id="IPR011006">
    <property type="entry name" value="CheY-like_superfamily"/>
</dbReference>
<evidence type="ECO:0000259" key="3">
    <source>
        <dbReference type="PROSITE" id="PS50110"/>
    </source>
</evidence>
<dbReference type="InterPro" id="IPR050595">
    <property type="entry name" value="Bact_response_regulator"/>
</dbReference>
<evidence type="ECO:0000313" key="4">
    <source>
        <dbReference type="EMBL" id="KPL91487.1"/>
    </source>
</evidence>
<dbReference type="Gene3D" id="3.40.50.2300">
    <property type="match status" value="1"/>
</dbReference>
<sequence length="140" mass="16036">MDYGLSTNAHQFVDILIIDDDRPTCDFLTTLLTAARYTVLDTQRGSTALALIQHYQPRLVMIDIHMPDWNGLEFAQHLSMQTELTPSIVVMSAKPFPSELANQPWAYVEKPFDLRNLLQHIDRLLNVPAAHNPPWMWHGT</sequence>
<feature type="domain" description="Response regulatory" evidence="3">
    <location>
        <begin position="14"/>
        <end position="125"/>
    </location>
</feature>
<reference evidence="4 5" key="1">
    <citation type="submission" date="2015-07" db="EMBL/GenBank/DDBJ databases">
        <title>Whole genome sequence of Herpetosiphon geysericola DSM 7119.</title>
        <authorList>
            <person name="Hemp J."/>
            <person name="Ward L.M."/>
            <person name="Pace L.A."/>
            <person name="Fischer W.W."/>
        </authorList>
    </citation>
    <scope>NUCLEOTIDE SEQUENCE [LARGE SCALE GENOMIC DNA]</scope>
    <source>
        <strain evidence="4 5">DSM 7119</strain>
    </source>
</reference>
<gene>
    <name evidence="4" type="ORF">SE18_02235</name>
</gene>
<dbReference type="AlphaFoldDB" id="A0A0P6YDF1"/>
<name>A0A0P6YDF1_9CHLR</name>
<dbReference type="OrthoDB" id="9789181at2"/>
<dbReference type="Pfam" id="PF00072">
    <property type="entry name" value="Response_reg"/>
    <property type="match status" value="1"/>
</dbReference>
<comment type="caution">
    <text evidence="4">The sequence shown here is derived from an EMBL/GenBank/DDBJ whole genome shotgun (WGS) entry which is preliminary data.</text>
</comment>
<dbReference type="EMBL" id="LGKP01000005">
    <property type="protein sequence ID" value="KPL91487.1"/>
    <property type="molecule type" value="Genomic_DNA"/>
</dbReference>
<dbReference type="STRING" id="70996.SE18_02235"/>
<protein>
    <recommendedName>
        <fullName evidence="3">Response regulatory domain-containing protein</fullName>
    </recommendedName>
</protein>
<dbReference type="GO" id="GO:0000160">
    <property type="term" value="P:phosphorelay signal transduction system"/>
    <property type="evidence" value="ECO:0007669"/>
    <property type="project" value="InterPro"/>
</dbReference>
<evidence type="ECO:0000313" key="5">
    <source>
        <dbReference type="Proteomes" id="UP000050277"/>
    </source>
</evidence>
<dbReference type="PANTHER" id="PTHR44591:SF3">
    <property type="entry name" value="RESPONSE REGULATORY DOMAIN-CONTAINING PROTEIN"/>
    <property type="match status" value="1"/>
</dbReference>
<feature type="modified residue" description="4-aspartylphosphate" evidence="2">
    <location>
        <position position="63"/>
    </location>
</feature>
<dbReference type="CDD" id="cd00156">
    <property type="entry name" value="REC"/>
    <property type="match status" value="1"/>
</dbReference>
<accession>A0A0P6YDF1</accession>
<proteinExistence type="predicted"/>
<keyword evidence="1 2" id="KW-0597">Phosphoprotein</keyword>
<organism evidence="4 5">
    <name type="scientific">Herpetosiphon geysericola</name>
    <dbReference type="NCBI Taxonomy" id="70996"/>
    <lineage>
        <taxon>Bacteria</taxon>
        <taxon>Bacillati</taxon>
        <taxon>Chloroflexota</taxon>
        <taxon>Chloroflexia</taxon>
        <taxon>Herpetosiphonales</taxon>
        <taxon>Herpetosiphonaceae</taxon>
        <taxon>Herpetosiphon</taxon>
    </lineage>
</organism>
<dbReference type="InterPro" id="IPR001789">
    <property type="entry name" value="Sig_transdc_resp-reg_receiver"/>
</dbReference>
<dbReference type="PANTHER" id="PTHR44591">
    <property type="entry name" value="STRESS RESPONSE REGULATOR PROTEIN 1"/>
    <property type="match status" value="1"/>
</dbReference>
<dbReference type="SMART" id="SM00448">
    <property type="entry name" value="REC"/>
    <property type="match status" value="1"/>
</dbReference>
<dbReference type="PROSITE" id="PS50110">
    <property type="entry name" value="RESPONSE_REGULATORY"/>
    <property type="match status" value="1"/>
</dbReference>
<dbReference type="RefSeq" id="WP_054532786.1">
    <property type="nucleotide sequence ID" value="NZ_LGKP01000005.1"/>
</dbReference>